<feature type="transmembrane region" description="Helical" evidence="1">
    <location>
        <begin position="78"/>
        <end position="101"/>
    </location>
</feature>
<feature type="transmembrane region" description="Helical" evidence="1">
    <location>
        <begin position="40"/>
        <end position="58"/>
    </location>
</feature>
<organism evidence="2 3">
    <name type="scientific">Chloropicon primus</name>
    <dbReference type="NCBI Taxonomy" id="1764295"/>
    <lineage>
        <taxon>Eukaryota</taxon>
        <taxon>Viridiplantae</taxon>
        <taxon>Chlorophyta</taxon>
        <taxon>Chloropicophyceae</taxon>
        <taxon>Chloropicales</taxon>
        <taxon>Chloropicaceae</taxon>
        <taxon>Chloropicon</taxon>
    </lineage>
</organism>
<proteinExistence type="predicted"/>
<evidence type="ECO:0000256" key="1">
    <source>
        <dbReference type="SAM" id="Phobius"/>
    </source>
</evidence>
<evidence type="ECO:0000313" key="2">
    <source>
        <dbReference type="EMBL" id="QDZ20620.1"/>
    </source>
</evidence>
<dbReference type="InterPro" id="IPR052222">
    <property type="entry name" value="DESIGUAL"/>
</dbReference>
<dbReference type="Proteomes" id="UP000316726">
    <property type="component" value="Chromosome 4"/>
</dbReference>
<feature type="transmembrane region" description="Helical" evidence="1">
    <location>
        <begin position="169"/>
        <end position="189"/>
    </location>
</feature>
<evidence type="ECO:0000313" key="3">
    <source>
        <dbReference type="Proteomes" id="UP000316726"/>
    </source>
</evidence>
<dbReference type="EMBL" id="CP031037">
    <property type="protein sequence ID" value="QDZ20620.1"/>
    <property type="molecule type" value="Genomic_DNA"/>
</dbReference>
<dbReference type="AlphaFoldDB" id="A0A5B8MMT6"/>
<keyword evidence="3" id="KW-1185">Reference proteome</keyword>
<name>A0A5B8MMT6_9CHLO</name>
<keyword evidence="1" id="KW-0472">Membrane</keyword>
<accession>A0A5B8MMT6</accession>
<keyword evidence="1" id="KW-1133">Transmembrane helix</keyword>
<dbReference type="PANTHER" id="PTHR31769">
    <property type="entry name" value="OS07G0462200 PROTEIN-RELATED"/>
    <property type="match status" value="1"/>
</dbReference>
<evidence type="ECO:0008006" key="4">
    <source>
        <dbReference type="Google" id="ProtNLM"/>
    </source>
</evidence>
<keyword evidence="1" id="KW-0812">Transmembrane</keyword>
<gene>
    <name evidence="2" type="ORF">A3770_04p31380</name>
</gene>
<protein>
    <recommendedName>
        <fullName evidence="4">Transmembrane protein</fullName>
    </recommendedName>
</protein>
<feature type="transmembrane region" description="Helical" evidence="1">
    <location>
        <begin position="122"/>
        <end position="143"/>
    </location>
</feature>
<sequence length="242" mass="26401">MADSWREAYGEESVNGLEDKELTELMEYSAKFDIRPRRRFLVTSGLLGLFTFILSCVAEEEKYSKSEHLAFCNGDKKSSSAGIFGVVAMALLIAAYVSCISGTNECCNMVVCLRIGGRKFNAGIYLCLAHFFFIVSIIMLYFASMRELNSDCPTNMVSDAEFKILKDGYFASGGVLGFIAVVFSMLYYLDSLTLAGIKGEQGLLNVKKKTLGGTITSKAVALNKTTAGESGETEMVSINVDN</sequence>
<reference evidence="2 3" key="1">
    <citation type="submission" date="2018-07" db="EMBL/GenBank/DDBJ databases">
        <title>The complete nuclear genome of the prasinophyte Chloropicon primus (CCMP1205).</title>
        <authorList>
            <person name="Pombert J.-F."/>
            <person name="Otis C."/>
            <person name="Turmel M."/>
            <person name="Lemieux C."/>
        </authorList>
    </citation>
    <scope>NUCLEOTIDE SEQUENCE [LARGE SCALE GENOMIC DNA]</scope>
    <source>
        <strain evidence="2 3">CCMP1205</strain>
    </source>
</reference>